<proteinExistence type="predicted"/>
<feature type="region of interest" description="Disordered" evidence="1">
    <location>
        <begin position="1"/>
        <end position="27"/>
    </location>
</feature>
<feature type="compositionally biased region" description="Basic and acidic residues" evidence="1">
    <location>
        <begin position="10"/>
        <end position="27"/>
    </location>
</feature>
<reference evidence="2" key="1">
    <citation type="submission" date="2023-03" db="EMBL/GenBank/DDBJ databases">
        <title>Massive genome expansion in bonnet fungi (Mycena s.s.) driven by repeated elements and novel gene families across ecological guilds.</title>
        <authorList>
            <consortium name="Lawrence Berkeley National Laboratory"/>
            <person name="Harder C.B."/>
            <person name="Miyauchi S."/>
            <person name="Viragh M."/>
            <person name="Kuo A."/>
            <person name="Thoen E."/>
            <person name="Andreopoulos B."/>
            <person name="Lu D."/>
            <person name="Skrede I."/>
            <person name="Drula E."/>
            <person name="Henrissat B."/>
            <person name="Morin E."/>
            <person name="Kohler A."/>
            <person name="Barry K."/>
            <person name="LaButti K."/>
            <person name="Morin E."/>
            <person name="Salamov A."/>
            <person name="Lipzen A."/>
            <person name="Mereny Z."/>
            <person name="Hegedus B."/>
            <person name="Baldrian P."/>
            <person name="Stursova M."/>
            <person name="Weitz H."/>
            <person name="Taylor A."/>
            <person name="Grigoriev I.V."/>
            <person name="Nagy L.G."/>
            <person name="Martin F."/>
            <person name="Kauserud H."/>
        </authorList>
    </citation>
    <scope>NUCLEOTIDE SEQUENCE</scope>
    <source>
        <strain evidence="2">CBHHK188m</strain>
    </source>
</reference>
<organism evidence="2 3">
    <name type="scientific">Mycena maculata</name>
    <dbReference type="NCBI Taxonomy" id="230809"/>
    <lineage>
        <taxon>Eukaryota</taxon>
        <taxon>Fungi</taxon>
        <taxon>Dikarya</taxon>
        <taxon>Basidiomycota</taxon>
        <taxon>Agaricomycotina</taxon>
        <taxon>Agaricomycetes</taxon>
        <taxon>Agaricomycetidae</taxon>
        <taxon>Agaricales</taxon>
        <taxon>Marasmiineae</taxon>
        <taxon>Mycenaceae</taxon>
        <taxon>Mycena</taxon>
    </lineage>
</organism>
<gene>
    <name evidence="2" type="ORF">DFH07DRAFT_733290</name>
</gene>
<dbReference type="Proteomes" id="UP001215280">
    <property type="component" value="Unassembled WGS sequence"/>
</dbReference>
<sequence>MYHCAQTSSRQDKPKKNQREGAKPRDKIAMESFPCNGWLHITMNDLEDVAWVKISHSDDHVPYYSIDVPPDIM</sequence>
<protein>
    <submittedName>
        <fullName evidence="2">Uncharacterized protein</fullName>
    </submittedName>
</protein>
<evidence type="ECO:0000256" key="1">
    <source>
        <dbReference type="SAM" id="MobiDB-lite"/>
    </source>
</evidence>
<dbReference type="EMBL" id="JARJLG010000017">
    <property type="protein sequence ID" value="KAJ7773593.1"/>
    <property type="molecule type" value="Genomic_DNA"/>
</dbReference>
<comment type="caution">
    <text evidence="2">The sequence shown here is derived from an EMBL/GenBank/DDBJ whole genome shotgun (WGS) entry which is preliminary data.</text>
</comment>
<evidence type="ECO:0000313" key="2">
    <source>
        <dbReference type="EMBL" id="KAJ7773593.1"/>
    </source>
</evidence>
<keyword evidence="3" id="KW-1185">Reference proteome</keyword>
<accession>A0AAD7NSQ7</accession>
<name>A0AAD7NSQ7_9AGAR</name>
<evidence type="ECO:0000313" key="3">
    <source>
        <dbReference type="Proteomes" id="UP001215280"/>
    </source>
</evidence>
<dbReference type="AlphaFoldDB" id="A0AAD7NSQ7"/>